<keyword evidence="7" id="KW-1185">Reference proteome</keyword>
<sequence>MQHNAHDAATEGAVSRDLEALIFDMDGVLCDTMPFHLAAWLQYSSTVPELAGASQERLEQMGGKRNQELLPELLGRPVPKADVRRWGAEKEAVYRDMIRGRIEWLPGLVEFLTQAQAKGLRLGLGTSACRENVELLLAHENLGDFFEVRVIDADVERGKPDPQCYSLVAERLGIAPEKCLVFEDATAGVQAARNAGMACWGVLTTCSAVALHDAGAEYCIKNFQDSCLPVIMPQASV</sequence>
<dbReference type="Pfam" id="PF00702">
    <property type="entry name" value="Hydrolase"/>
    <property type="match status" value="1"/>
</dbReference>
<keyword evidence="5" id="KW-0119">Carbohydrate metabolism</keyword>
<evidence type="ECO:0000256" key="3">
    <source>
        <dbReference type="ARBA" id="ARBA00022723"/>
    </source>
</evidence>
<dbReference type="Gene3D" id="3.40.50.1000">
    <property type="entry name" value="HAD superfamily/HAD-like"/>
    <property type="match status" value="1"/>
</dbReference>
<evidence type="ECO:0000313" key="6">
    <source>
        <dbReference type="EMBL" id="PZD74737.1"/>
    </source>
</evidence>
<reference evidence="6 7" key="1">
    <citation type="journal article" date="2018" name="Sci. Rep.">
        <title>A novel species of the marine cyanobacterium Acaryochloris with a unique pigment content and lifestyle.</title>
        <authorList>
            <person name="Partensky F."/>
            <person name="Six C."/>
            <person name="Ratin M."/>
            <person name="Garczarek L."/>
            <person name="Vaulot D."/>
            <person name="Probert I."/>
            <person name="Calteau A."/>
            <person name="Gourvil P."/>
            <person name="Marie D."/>
            <person name="Grebert T."/>
            <person name="Bouchier C."/>
            <person name="Le Panse S."/>
            <person name="Gachenot M."/>
            <person name="Rodriguez F."/>
            <person name="Garrido J.L."/>
        </authorList>
    </citation>
    <scope>NUCLEOTIDE SEQUENCE [LARGE SCALE GENOMIC DNA]</scope>
    <source>
        <strain evidence="6 7">RCC1774</strain>
    </source>
</reference>
<dbReference type="PANTHER" id="PTHR46193">
    <property type="entry name" value="6-PHOSPHOGLUCONATE PHOSPHATASE"/>
    <property type="match status" value="1"/>
</dbReference>
<dbReference type="AlphaFoldDB" id="A0A2W1K4K0"/>
<dbReference type="SUPFAM" id="SSF56784">
    <property type="entry name" value="HAD-like"/>
    <property type="match status" value="1"/>
</dbReference>
<comment type="caution">
    <text evidence="6">The sequence shown here is derived from an EMBL/GenBank/DDBJ whole genome shotgun (WGS) entry which is preliminary data.</text>
</comment>
<dbReference type="InterPro" id="IPR023214">
    <property type="entry name" value="HAD_sf"/>
</dbReference>
<dbReference type="EC" id="3.1.3.-" evidence="6"/>
<dbReference type="PANTHER" id="PTHR46193:SF18">
    <property type="entry name" value="HEXITOL PHOSPHATASE B"/>
    <property type="match status" value="1"/>
</dbReference>
<dbReference type="SFLD" id="SFLDG01135">
    <property type="entry name" value="C1.5.6:_HAD__Beta-PGM__Phospha"/>
    <property type="match status" value="1"/>
</dbReference>
<dbReference type="InterPro" id="IPR036412">
    <property type="entry name" value="HAD-like_sf"/>
</dbReference>
<dbReference type="Proteomes" id="UP000248857">
    <property type="component" value="Unassembled WGS sequence"/>
</dbReference>
<dbReference type="OrthoDB" id="9797743at2"/>
<keyword evidence="3" id="KW-0479">Metal-binding</keyword>
<dbReference type="NCBIfam" id="TIGR01549">
    <property type="entry name" value="HAD-SF-IA-v1"/>
    <property type="match status" value="1"/>
</dbReference>
<dbReference type="RefSeq" id="WP_110984763.1">
    <property type="nucleotide sequence ID" value="NZ_CAWNWM010000002.1"/>
</dbReference>
<comment type="similarity">
    <text evidence="2">Belongs to the HAD-like hydrolase superfamily. CbbY/CbbZ/Gph/YieH family.</text>
</comment>
<proteinExistence type="inferred from homology"/>
<dbReference type="GO" id="GO:0016787">
    <property type="term" value="F:hydrolase activity"/>
    <property type="evidence" value="ECO:0007669"/>
    <property type="project" value="UniProtKB-KW"/>
</dbReference>
<dbReference type="EMBL" id="PQWO01000002">
    <property type="protein sequence ID" value="PZD74737.1"/>
    <property type="molecule type" value="Genomic_DNA"/>
</dbReference>
<evidence type="ECO:0000313" key="7">
    <source>
        <dbReference type="Proteomes" id="UP000248857"/>
    </source>
</evidence>
<dbReference type="PRINTS" id="PR00413">
    <property type="entry name" value="HADHALOGNASE"/>
</dbReference>
<protein>
    <submittedName>
        <fullName evidence="6">Phosphorylated carbohydrates phosphatase</fullName>
        <ecNumber evidence="6">3.1.3.-</ecNumber>
    </submittedName>
</protein>
<gene>
    <name evidence="6" type="ORF">C1752_00785</name>
</gene>
<name>A0A2W1K4K0_9CYAN</name>
<dbReference type="SFLD" id="SFLDG01129">
    <property type="entry name" value="C1.5:_HAD__Beta-PGM__Phosphata"/>
    <property type="match status" value="1"/>
</dbReference>
<dbReference type="GO" id="GO:0046872">
    <property type="term" value="F:metal ion binding"/>
    <property type="evidence" value="ECO:0007669"/>
    <property type="project" value="UniProtKB-KW"/>
</dbReference>
<organism evidence="6 7">
    <name type="scientific">Acaryochloris thomasi RCC1774</name>
    <dbReference type="NCBI Taxonomy" id="1764569"/>
    <lineage>
        <taxon>Bacteria</taxon>
        <taxon>Bacillati</taxon>
        <taxon>Cyanobacteriota</taxon>
        <taxon>Cyanophyceae</taxon>
        <taxon>Acaryochloridales</taxon>
        <taxon>Acaryochloridaceae</taxon>
        <taxon>Acaryochloris</taxon>
        <taxon>Acaryochloris thomasi</taxon>
    </lineage>
</organism>
<dbReference type="InterPro" id="IPR051600">
    <property type="entry name" value="Beta-PGM-like"/>
</dbReference>
<dbReference type="InterPro" id="IPR006439">
    <property type="entry name" value="HAD-SF_hydro_IA"/>
</dbReference>
<dbReference type="InterPro" id="IPR023198">
    <property type="entry name" value="PGP-like_dom2"/>
</dbReference>
<evidence type="ECO:0000256" key="2">
    <source>
        <dbReference type="ARBA" id="ARBA00006171"/>
    </source>
</evidence>
<evidence type="ECO:0000256" key="5">
    <source>
        <dbReference type="ARBA" id="ARBA00023277"/>
    </source>
</evidence>
<evidence type="ECO:0000256" key="1">
    <source>
        <dbReference type="ARBA" id="ARBA00001946"/>
    </source>
</evidence>
<comment type="cofactor">
    <cofactor evidence="1">
        <name>Mg(2+)</name>
        <dbReference type="ChEBI" id="CHEBI:18420"/>
    </cofactor>
</comment>
<keyword evidence="6" id="KW-0378">Hydrolase</keyword>
<evidence type="ECO:0000256" key="4">
    <source>
        <dbReference type="ARBA" id="ARBA00022842"/>
    </source>
</evidence>
<accession>A0A2W1K4K0</accession>
<dbReference type="Gene3D" id="1.10.150.240">
    <property type="entry name" value="Putative phosphatase, domain 2"/>
    <property type="match status" value="1"/>
</dbReference>
<dbReference type="SFLD" id="SFLDS00003">
    <property type="entry name" value="Haloacid_Dehalogenase"/>
    <property type="match status" value="1"/>
</dbReference>
<dbReference type="CDD" id="cd07505">
    <property type="entry name" value="HAD_BPGM-like"/>
    <property type="match status" value="1"/>
</dbReference>
<dbReference type="NCBIfam" id="TIGR01509">
    <property type="entry name" value="HAD-SF-IA-v3"/>
    <property type="match status" value="1"/>
</dbReference>
<keyword evidence="4" id="KW-0460">Magnesium</keyword>